<evidence type="ECO:0000313" key="1">
    <source>
        <dbReference type="EMBL" id="EWH08580.1"/>
    </source>
</evidence>
<sequence length="79" mass="9084">MEHAQLLLLGTEGCHLCDLAYQVLANIGLAQHIQIIDIAENEHMVEQFGERIPVLQDSLTKDCLNWPFNEQQVIEWLEN</sequence>
<dbReference type="Pfam" id="PF05768">
    <property type="entry name" value="Glrx-like"/>
    <property type="match status" value="1"/>
</dbReference>
<dbReference type="InterPro" id="IPR036249">
    <property type="entry name" value="Thioredoxin-like_sf"/>
</dbReference>
<dbReference type="STRING" id="1328313.DS2_16579"/>
<proteinExistence type="predicted"/>
<keyword evidence="2" id="KW-1185">Reference proteome</keyword>
<reference evidence="1 2" key="1">
    <citation type="journal article" date="2014" name="Genome Announc.">
        <title>Draft Genome Sequence of the Agar-Degrading Bacterium Catenovulum sp. Strain DS-2, Isolated from Intestines of Haliotis diversicolor.</title>
        <authorList>
            <person name="Shan D."/>
            <person name="Li X."/>
            <person name="Gu Z."/>
            <person name="Wei G."/>
            <person name="Gao Z."/>
            <person name="Shao Z."/>
        </authorList>
    </citation>
    <scope>NUCLEOTIDE SEQUENCE [LARGE SCALE GENOMIC DNA]</scope>
    <source>
        <strain evidence="1 2">DS-2</strain>
    </source>
</reference>
<dbReference type="RefSeq" id="WP_035016033.1">
    <property type="nucleotide sequence ID" value="NZ_ARZY01000042.1"/>
</dbReference>
<dbReference type="eggNOG" id="COG0695">
    <property type="taxonomic scope" value="Bacteria"/>
</dbReference>
<dbReference type="EMBL" id="ARZY01000042">
    <property type="protein sequence ID" value="EWH08580.1"/>
    <property type="molecule type" value="Genomic_DNA"/>
</dbReference>
<dbReference type="OrthoDB" id="8537427at2"/>
<dbReference type="Gene3D" id="3.40.30.10">
    <property type="entry name" value="Glutaredoxin"/>
    <property type="match status" value="1"/>
</dbReference>
<protein>
    <recommendedName>
        <fullName evidence="3">Glutaredoxin family protein</fullName>
    </recommendedName>
</protein>
<dbReference type="SUPFAM" id="SSF52833">
    <property type="entry name" value="Thioredoxin-like"/>
    <property type="match status" value="1"/>
</dbReference>
<accession>W7QT51</accession>
<gene>
    <name evidence="1" type="ORF">DS2_16579</name>
</gene>
<evidence type="ECO:0000313" key="2">
    <source>
        <dbReference type="Proteomes" id="UP000019276"/>
    </source>
</evidence>
<comment type="caution">
    <text evidence="1">The sequence shown here is derived from an EMBL/GenBank/DDBJ whole genome shotgun (WGS) entry which is preliminary data.</text>
</comment>
<dbReference type="AlphaFoldDB" id="W7QT51"/>
<name>W7QT51_9ALTE</name>
<dbReference type="Proteomes" id="UP000019276">
    <property type="component" value="Unassembled WGS sequence"/>
</dbReference>
<dbReference type="InterPro" id="IPR008554">
    <property type="entry name" value="Glutaredoxin-like"/>
</dbReference>
<organism evidence="1 2">
    <name type="scientific">Catenovulum agarivorans DS-2</name>
    <dbReference type="NCBI Taxonomy" id="1328313"/>
    <lineage>
        <taxon>Bacteria</taxon>
        <taxon>Pseudomonadati</taxon>
        <taxon>Pseudomonadota</taxon>
        <taxon>Gammaproteobacteria</taxon>
        <taxon>Alteromonadales</taxon>
        <taxon>Alteromonadaceae</taxon>
        <taxon>Catenovulum</taxon>
    </lineage>
</organism>
<evidence type="ECO:0008006" key="3">
    <source>
        <dbReference type="Google" id="ProtNLM"/>
    </source>
</evidence>